<dbReference type="Pfam" id="PF00105">
    <property type="entry name" value="zf-C4"/>
    <property type="match status" value="1"/>
</dbReference>
<accession>A0A7J7J485</accession>
<dbReference type="SUPFAM" id="SSF48508">
    <property type="entry name" value="Nuclear receptor ligand-binding domain"/>
    <property type="match status" value="1"/>
</dbReference>
<dbReference type="InterPro" id="IPR050234">
    <property type="entry name" value="Nuclear_hormone_rcpt_NR1"/>
</dbReference>
<keyword evidence="2" id="KW-0863">Zinc-finger</keyword>
<reference evidence="11" key="1">
    <citation type="submission" date="2020-06" db="EMBL/GenBank/DDBJ databases">
        <title>Draft genome of Bugula neritina, a colonial animal packing powerful symbionts and potential medicines.</title>
        <authorList>
            <person name="Rayko M."/>
        </authorList>
    </citation>
    <scope>NUCLEOTIDE SEQUENCE [LARGE SCALE GENOMIC DNA]</scope>
    <source>
        <strain evidence="11">Kwan_BN1</strain>
    </source>
</reference>
<keyword evidence="5" id="KW-0238">DNA-binding</keyword>
<dbReference type="GO" id="GO:0030154">
    <property type="term" value="P:cell differentiation"/>
    <property type="evidence" value="ECO:0007669"/>
    <property type="project" value="TreeGrafter"/>
</dbReference>
<dbReference type="PROSITE" id="PS51030">
    <property type="entry name" value="NUCLEAR_REC_DBD_2"/>
    <property type="match status" value="1"/>
</dbReference>
<dbReference type="EMBL" id="VXIV02003153">
    <property type="protein sequence ID" value="KAF6020677.1"/>
    <property type="molecule type" value="Genomic_DNA"/>
</dbReference>
<evidence type="ECO:0000256" key="2">
    <source>
        <dbReference type="ARBA" id="ARBA00022771"/>
    </source>
</evidence>
<dbReference type="GO" id="GO:0000122">
    <property type="term" value="P:negative regulation of transcription by RNA polymerase II"/>
    <property type="evidence" value="ECO:0007669"/>
    <property type="project" value="TreeGrafter"/>
</dbReference>
<dbReference type="InterPro" id="IPR000536">
    <property type="entry name" value="Nucl_hrmn_rcpt_lig-bd"/>
</dbReference>
<dbReference type="GO" id="GO:0008270">
    <property type="term" value="F:zinc ion binding"/>
    <property type="evidence" value="ECO:0007669"/>
    <property type="project" value="UniProtKB-KW"/>
</dbReference>
<dbReference type="Gene3D" id="1.10.565.10">
    <property type="entry name" value="Retinoid X Receptor"/>
    <property type="match status" value="1"/>
</dbReference>
<feature type="domain" description="NR LBD" evidence="10">
    <location>
        <begin position="97"/>
        <end position="339"/>
    </location>
</feature>
<evidence type="ECO:0000313" key="11">
    <source>
        <dbReference type="EMBL" id="KAF6020677.1"/>
    </source>
</evidence>
<organism evidence="11 12">
    <name type="scientific">Bugula neritina</name>
    <name type="common">Brown bryozoan</name>
    <name type="synonym">Sertularia neritina</name>
    <dbReference type="NCBI Taxonomy" id="10212"/>
    <lineage>
        <taxon>Eukaryota</taxon>
        <taxon>Metazoa</taxon>
        <taxon>Spiralia</taxon>
        <taxon>Lophotrochozoa</taxon>
        <taxon>Bryozoa</taxon>
        <taxon>Gymnolaemata</taxon>
        <taxon>Cheilostomatida</taxon>
        <taxon>Flustrina</taxon>
        <taxon>Buguloidea</taxon>
        <taxon>Bugulidae</taxon>
        <taxon>Bugula</taxon>
    </lineage>
</organism>
<keyword evidence="6" id="KW-0804">Transcription</keyword>
<evidence type="ECO:0000256" key="7">
    <source>
        <dbReference type="ARBA" id="ARBA00023170"/>
    </source>
</evidence>
<dbReference type="Proteomes" id="UP000593567">
    <property type="component" value="Unassembled WGS sequence"/>
</dbReference>
<dbReference type="PROSITE" id="PS51843">
    <property type="entry name" value="NR_LBD"/>
    <property type="match status" value="1"/>
</dbReference>
<evidence type="ECO:0000259" key="9">
    <source>
        <dbReference type="PROSITE" id="PS51030"/>
    </source>
</evidence>
<dbReference type="GO" id="GO:0004879">
    <property type="term" value="F:nuclear receptor activity"/>
    <property type="evidence" value="ECO:0007669"/>
    <property type="project" value="TreeGrafter"/>
</dbReference>
<evidence type="ECO:0000256" key="1">
    <source>
        <dbReference type="ARBA" id="ARBA00022723"/>
    </source>
</evidence>
<keyword evidence="3" id="KW-0862">Zinc</keyword>
<dbReference type="PRINTS" id="PR00047">
    <property type="entry name" value="STROIDFINGER"/>
</dbReference>
<dbReference type="GO" id="GO:0000978">
    <property type="term" value="F:RNA polymerase II cis-regulatory region sequence-specific DNA binding"/>
    <property type="evidence" value="ECO:0007669"/>
    <property type="project" value="TreeGrafter"/>
</dbReference>
<evidence type="ECO:0000256" key="8">
    <source>
        <dbReference type="ARBA" id="ARBA00023242"/>
    </source>
</evidence>
<evidence type="ECO:0000256" key="3">
    <source>
        <dbReference type="ARBA" id="ARBA00022833"/>
    </source>
</evidence>
<dbReference type="GO" id="GO:0045944">
    <property type="term" value="P:positive regulation of transcription by RNA polymerase II"/>
    <property type="evidence" value="ECO:0007669"/>
    <property type="project" value="TreeGrafter"/>
</dbReference>
<evidence type="ECO:0000256" key="5">
    <source>
        <dbReference type="ARBA" id="ARBA00023125"/>
    </source>
</evidence>
<comment type="caution">
    <text evidence="11">The sequence shown here is derived from an EMBL/GenBank/DDBJ whole genome shotgun (WGS) entry which is preliminary data.</text>
</comment>
<dbReference type="AlphaFoldDB" id="A0A7J7J485"/>
<dbReference type="PANTHER" id="PTHR24082:SF473">
    <property type="entry name" value="ECDYSONE-INDUCED PROTEIN 75B, ISOFORM B"/>
    <property type="match status" value="1"/>
</dbReference>
<evidence type="ECO:0000313" key="12">
    <source>
        <dbReference type="Proteomes" id="UP000593567"/>
    </source>
</evidence>
<dbReference type="SMART" id="SM00399">
    <property type="entry name" value="ZnF_C4"/>
    <property type="match status" value="1"/>
</dbReference>
<dbReference type="OrthoDB" id="6081310at2759"/>
<evidence type="ECO:0000259" key="10">
    <source>
        <dbReference type="PROSITE" id="PS51843"/>
    </source>
</evidence>
<dbReference type="InterPro" id="IPR001628">
    <property type="entry name" value="Znf_hrmn_rcpt"/>
</dbReference>
<keyword evidence="12" id="KW-1185">Reference proteome</keyword>
<dbReference type="GO" id="GO:0009755">
    <property type="term" value="P:hormone-mediated signaling pathway"/>
    <property type="evidence" value="ECO:0007669"/>
    <property type="project" value="TreeGrafter"/>
</dbReference>
<evidence type="ECO:0000256" key="4">
    <source>
        <dbReference type="ARBA" id="ARBA00023015"/>
    </source>
</evidence>
<keyword evidence="1" id="KW-0479">Metal-binding</keyword>
<gene>
    <name evidence="11" type="ORF">EB796_021017</name>
</gene>
<sequence>MSRRKLCQICGGKAYKRYFGVVSCENCKEFYKYSVRTGKLYVCSGNKEGEEQQCSINLKADTEPCKRCLFDKCKAKGMTRLDVKLYQRFNRRQLPIKTPGIIKQLVRVYFSVFQLQERQFQAKNAKPLLLSDTPLEKSRSSYKASMFSQLCSQYEPLIYKMVKFFSRVPEFSTLPSDDQLILLKTGFIDAWLVLNARNLSIVQDSLTLCDGAQIPVCEFTTVYTKDYVTSLLELSDDFRVMKLLPYDRAVILALVVLCSDRPNLIATDKVKEMKDSLLKSFRQFLQLTRPSNTNLYTKITNLLSSIYDIGKQHALLMNMYRAELDNLHVSSVITELFDLHPPHAYKES</sequence>
<dbReference type="SMART" id="SM00430">
    <property type="entry name" value="HOLI"/>
    <property type="match status" value="1"/>
</dbReference>
<dbReference type="Pfam" id="PF00104">
    <property type="entry name" value="Hormone_recep"/>
    <property type="match status" value="1"/>
</dbReference>
<keyword evidence="4" id="KW-0805">Transcription regulation</keyword>
<proteinExistence type="predicted"/>
<keyword evidence="7" id="KW-0675">Receptor</keyword>
<protein>
    <submittedName>
        <fullName evidence="11">Uncharacterized protein</fullName>
    </submittedName>
</protein>
<name>A0A7J7J485_BUGNE</name>
<dbReference type="Gene3D" id="3.30.50.10">
    <property type="entry name" value="Erythroid Transcription Factor GATA-1, subunit A"/>
    <property type="match status" value="1"/>
</dbReference>
<dbReference type="InterPro" id="IPR035500">
    <property type="entry name" value="NHR-like_dom_sf"/>
</dbReference>
<dbReference type="PANTHER" id="PTHR24082">
    <property type="entry name" value="NUCLEAR HORMONE RECEPTOR"/>
    <property type="match status" value="1"/>
</dbReference>
<keyword evidence="8" id="KW-0539">Nucleus</keyword>
<dbReference type="InterPro" id="IPR013088">
    <property type="entry name" value="Znf_NHR/GATA"/>
</dbReference>
<feature type="domain" description="Nuclear receptor" evidence="9">
    <location>
        <begin position="4"/>
        <end position="85"/>
    </location>
</feature>
<evidence type="ECO:0000256" key="6">
    <source>
        <dbReference type="ARBA" id="ARBA00023163"/>
    </source>
</evidence>
<dbReference type="SUPFAM" id="SSF57716">
    <property type="entry name" value="Glucocorticoid receptor-like (DNA-binding domain)"/>
    <property type="match status" value="1"/>
</dbReference>